<accession>A0A917URB5</accession>
<feature type="coiled-coil region" evidence="1">
    <location>
        <begin position="72"/>
        <end position="99"/>
    </location>
</feature>
<reference evidence="3" key="2">
    <citation type="submission" date="2020-09" db="EMBL/GenBank/DDBJ databases">
        <authorList>
            <person name="Sun Q."/>
            <person name="Ohkuma M."/>
        </authorList>
    </citation>
    <scope>NUCLEOTIDE SEQUENCE</scope>
    <source>
        <strain evidence="3">JCM 30078</strain>
    </source>
</reference>
<name>A0A917URB5_9PSED</name>
<proteinExistence type="predicted"/>
<evidence type="ECO:0000256" key="2">
    <source>
        <dbReference type="SAM" id="Phobius"/>
    </source>
</evidence>
<dbReference type="AlphaFoldDB" id="A0A917URB5"/>
<comment type="caution">
    <text evidence="3">The sequence shown here is derived from an EMBL/GenBank/DDBJ whole genome shotgun (WGS) entry which is preliminary data.</text>
</comment>
<keyword evidence="2" id="KW-0472">Membrane</keyword>
<gene>
    <name evidence="3" type="ORF">GCM10009304_01130</name>
</gene>
<reference evidence="3" key="1">
    <citation type="journal article" date="2014" name="Int. J. Syst. Evol. Microbiol.">
        <title>Complete genome sequence of Corynebacterium casei LMG S-19264T (=DSM 44701T), isolated from a smear-ripened cheese.</title>
        <authorList>
            <consortium name="US DOE Joint Genome Institute (JGI-PGF)"/>
            <person name="Walter F."/>
            <person name="Albersmeier A."/>
            <person name="Kalinowski J."/>
            <person name="Ruckert C."/>
        </authorList>
    </citation>
    <scope>NUCLEOTIDE SEQUENCE</scope>
    <source>
        <strain evidence="3">JCM 30078</strain>
    </source>
</reference>
<keyword evidence="2" id="KW-1133">Transmembrane helix</keyword>
<dbReference type="RefSeq" id="WP_188981201.1">
    <property type="nucleotide sequence ID" value="NZ_BMPO01000001.1"/>
</dbReference>
<sequence>MSSVIIMSLLVVGIVVLMMVVYANHLLEANKLDKARQRADLTDRINRCASLATALPGQFVSAELKLLLARVELSLSQRLQSLEKNNAALAERAMELTAMVKAGANKITPNPPRPMDKEAKVKDLRFQLEALHGQLGRAAHDGIIPANDAKAWVEEIKKMLVLAHTELFETVGRQALQQQQPRQARLAFERGVQYLRKQPNQAPYKLQLTRLEELLDHSEKLVLAIDAPETVVSSELTDGISTIEDDSWKKKNIYD</sequence>
<dbReference type="Proteomes" id="UP000635983">
    <property type="component" value="Unassembled WGS sequence"/>
</dbReference>
<evidence type="ECO:0000256" key="1">
    <source>
        <dbReference type="SAM" id="Coils"/>
    </source>
</evidence>
<evidence type="ECO:0000313" key="4">
    <source>
        <dbReference type="Proteomes" id="UP000635983"/>
    </source>
</evidence>
<protein>
    <submittedName>
        <fullName evidence="3">Uncharacterized protein</fullName>
    </submittedName>
</protein>
<keyword evidence="2" id="KW-0812">Transmembrane</keyword>
<keyword evidence="4" id="KW-1185">Reference proteome</keyword>
<organism evidence="3 4">
    <name type="scientific">Pseudomonas matsuisoli</name>
    <dbReference type="NCBI Taxonomy" id="1515666"/>
    <lineage>
        <taxon>Bacteria</taxon>
        <taxon>Pseudomonadati</taxon>
        <taxon>Pseudomonadota</taxon>
        <taxon>Gammaproteobacteria</taxon>
        <taxon>Pseudomonadales</taxon>
        <taxon>Pseudomonadaceae</taxon>
        <taxon>Pseudomonas</taxon>
    </lineage>
</organism>
<dbReference type="EMBL" id="BMPO01000001">
    <property type="protein sequence ID" value="GGJ79028.1"/>
    <property type="molecule type" value="Genomic_DNA"/>
</dbReference>
<feature type="transmembrane region" description="Helical" evidence="2">
    <location>
        <begin position="6"/>
        <end position="27"/>
    </location>
</feature>
<evidence type="ECO:0000313" key="3">
    <source>
        <dbReference type="EMBL" id="GGJ79028.1"/>
    </source>
</evidence>
<keyword evidence="1" id="KW-0175">Coiled coil</keyword>